<evidence type="ECO:0000256" key="16">
    <source>
        <dbReference type="SAM" id="MobiDB-lite"/>
    </source>
</evidence>
<gene>
    <name evidence="19" type="ordered locus">Cycma_2520</name>
</gene>
<sequence length="864" mass="95161">MNYHNLTTSDIYQKLNTGENGLDSAEVKKRQLKYGKNELTQKKKVSIISLILHQFKDIMIFILFLAAAISYFVGDIKDTVVILIIVLLNALIGFVQEYRAEKAMEALNKMSSLHATIRRAGHIIQVAATEIIPGDIVILEAGMLVPADLRLTTTHTLKIEEASLTGESHPKNKSSDTLSTENTSLGDRVNMAYKSTIITNGRGEGVVVATGMNTEIGRIAQLLQEDKVKTPLQKRLADFAKKLSFAVIGICIALFIAGWLRGEEPVQMLLTAISVAVAAIPEALPAVITIALALGAKRMVRKNALIRKLPAAETLGSVSYICTDKTGTITQNKMTVSDCWISPEVNKIENLDPMQIMLLGMELNHDVVTTAQKKLKGDPTEIALVAFTRNNQEYKASWQNEFKRAYEFPFDSERKKMTTVYPMNGKWIVVTKGAVEKILEISEAENIDKINTITKEFAEQGKRVLAYAVKVMEELPEEKSVDKFESHLQFIGLVAMIDPPRAEAIEAIANCHTAGIRLVMLTGDHPVTAKAIATATGILQDPSDKIITGTALSALSEQEFEANLESIKVFARVSPEQKLKIVKSLQGRGHFVAVTGDGVNDAPALKRADIGIAMGITGTDVSKEAADMILLDDNFATIVHAVREGRRIFDNIRKFIKYILTGNSGEIWTIFLAPLLGLPIPLIPIQILWINLISDGLPALAFASEPAEEDILKRPPRKTDESIFSGGIVIHVLWVGLLMGAVCLGTQAWAIHTENPKWATMVFTVLSISQMGHALAIRSDIKSLFTMGIFGNRHLIIAVLITIGLQLIVVYLPFFQNIFNTQALTFSELVICLTLSSLVFLFVELEKWTKRRRYNATNLKGDPV</sequence>
<dbReference type="STRING" id="880070.Cycma_2520"/>
<dbReference type="InterPro" id="IPR018303">
    <property type="entry name" value="ATPase_P-typ_P_site"/>
</dbReference>
<dbReference type="HOGENOM" id="CLU_002360_3_0_10"/>
<dbReference type="AlphaFoldDB" id="G0IW39"/>
<evidence type="ECO:0000256" key="15">
    <source>
        <dbReference type="ARBA" id="ARBA00048694"/>
    </source>
</evidence>
<dbReference type="OrthoDB" id="1521937at2"/>
<dbReference type="Pfam" id="PF13246">
    <property type="entry name" value="Cation_ATPase"/>
    <property type="match status" value="1"/>
</dbReference>
<evidence type="ECO:0000256" key="8">
    <source>
        <dbReference type="ARBA" id="ARBA00022741"/>
    </source>
</evidence>
<dbReference type="PRINTS" id="PR00119">
    <property type="entry name" value="CATATPASE"/>
</dbReference>
<keyword evidence="11" id="KW-0460">Magnesium</keyword>
<evidence type="ECO:0000256" key="9">
    <source>
        <dbReference type="ARBA" id="ARBA00022837"/>
    </source>
</evidence>
<dbReference type="Pfam" id="PF00122">
    <property type="entry name" value="E1-E2_ATPase"/>
    <property type="match status" value="1"/>
</dbReference>
<evidence type="ECO:0000256" key="14">
    <source>
        <dbReference type="ARBA" id="ARBA00023136"/>
    </source>
</evidence>
<dbReference type="InterPro" id="IPR023214">
    <property type="entry name" value="HAD_sf"/>
</dbReference>
<keyword evidence="13 17" id="KW-1133">Transmembrane helix</keyword>
<dbReference type="GO" id="GO:0030007">
    <property type="term" value="P:intracellular potassium ion homeostasis"/>
    <property type="evidence" value="ECO:0007669"/>
    <property type="project" value="TreeGrafter"/>
</dbReference>
<feature type="region of interest" description="Disordered" evidence="16">
    <location>
        <begin position="162"/>
        <end position="183"/>
    </location>
</feature>
<feature type="transmembrane region" description="Helical" evidence="17">
    <location>
        <begin position="795"/>
        <end position="814"/>
    </location>
</feature>
<dbReference type="Proteomes" id="UP000001635">
    <property type="component" value="Chromosome"/>
</dbReference>
<evidence type="ECO:0000256" key="11">
    <source>
        <dbReference type="ARBA" id="ARBA00022842"/>
    </source>
</evidence>
<keyword evidence="20" id="KW-1185">Reference proteome</keyword>
<dbReference type="SFLD" id="SFLDG00002">
    <property type="entry name" value="C1.7:_P-type_atpase_like"/>
    <property type="match status" value="1"/>
</dbReference>
<evidence type="ECO:0000256" key="12">
    <source>
        <dbReference type="ARBA" id="ARBA00022967"/>
    </source>
</evidence>
<dbReference type="Gene3D" id="2.70.150.10">
    <property type="entry name" value="Calcium-transporting ATPase, cytoplasmic transduction domain A"/>
    <property type="match status" value="1"/>
</dbReference>
<evidence type="ECO:0000256" key="2">
    <source>
        <dbReference type="ARBA" id="ARBA00005675"/>
    </source>
</evidence>
<dbReference type="GO" id="GO:0005524">
    <property type="term" value="F:ATP binding"/>
    <property type="evidence" value="ECO:0007669"/>
    <property type="project" value="UniProtKB-KW"/>
</dbReference>
<feature type="transmembrane region" description="Helical" evidence="17">
    <location>
        <begin position="243"/>
        <end position="262"/>
    </location>
</feature>
<comment type="similarity">
    <text evidence="2">Belongs to the cation transport ATPase (P-type) (TC 3.A.3) family. Type IIA subfamily.</text>
</comment>
<evidence type="ECO:0000256" key="10">
    <source>
        <dbReference type="ARBA" id="ARBA00022840"/>
    </source>
</evidence>
<dbReference type="GO" id="GO:0036376">
    <property type="term" value="P:sodium ion export across plasma membrane"/>
    <property type="evidence" value="ECO:0007669"/>
    <property type="project" value="TreeGrafter"/>
</dbReference>
<dbReference type="InterPro" id="IPR006068">
    <property type="entry name" value="ATPase_P-typ_cation-transptr_C"/>
</dbReference>
<protein>
    <recommendedName>
        <fullName evidence="3">P-type Ca(2+) transporter</fullName>
        <ecNumber evidence="3">7.2.2.10</ecNumber>
    </recommendedName>
</protein>
<dbReference type="FunFam" id="1.20.1110.10:FF:000065">
    <property type="entry name" value="Sarcoplasmic/endoplasmic reticulum calcium ATPase 1"/>
    <property type="match status" value="1"/>
</dbReference>
<dbReference type="Gene3D" id="3.40.1110.10">
    <property type="entry name" value="Calcium-transporting ATPase, cytoplasmic domain N"/>
    <property type="match status" value="1"/>
</dbReference>
<dbReference type="eggNOG" id="COG0474">
    <property type="taxonomic scope" value="Bacteria"/>
</dbReference>
<name>G0IW39_CYCMS</name>
<keyword evidence="8" id="KW-0547">Nucleotide-binding</keyword>
<dbReference type="SFLD" id="SFLDS00003">
    <property type="entry name" value="Haloacid_Dehalogenase"/>
    <property type="match status" value="1"/>
</dbReference>
<dbReference type="PANTHER" id="PTHR43294">
    <property type="entry name" value="SODIUM/POTASSIUM-TRANSPORTING ATPASE SUBUNIT ALPHA"/>
    <property type="match status" value="1"/>
</dbReference>
<dbReference type="EMBL" id="CP002955">
    <property type="protein sequence ID" value="AEL26259.1"/>
    <property type="molecule type" value="Genomic_DNA"/>
</dbReference>
<keyword evidence="6 17" id="KW-0812">Transmembrane</keyword>
<dbReference type="Pfam" id="PF00689">
    <property type="entry name" value="Cation_ATPase_C"/>
    <property type="match status" value="1"/>
</dbReference>
<keyword evidence="9" id="KW-0106">Calcium</keyword>
<dbReference type="SUPFAM" id="SSF81653">
    <property type="entry name" value="Calcium ATPase, transduction domain A"/>
    <property type="match status" value="1"/>
</dbReference>
<keyword evidence="5" id="KW-0406">Ion transport</keyword>
<feature type="transmembrane region" description="Helical" evidence="17">
    <location>
        <begin position="58"/>
        <end position="74"/>
    </location>
</feature>
<feature type="transmembrane region" description="Helical" evidence="17">
    <location>
        <begin position="826"/>
        <end position="843"/>
    </location>
</feature>
<dbReference type="InterPro" id="IPR036412">
    <property type="entry name" value="HAD-like_sf"/>
</dbReference>
<evidence type="ECO:0000313" key="20">
    <source>
        <dbReference type="Proteomes" id="UP000001635"/>
    </source>
</evidence>
<evidence type="ECO:0000256" key="7">
    <source>
        <dbReference type="ARBA" id="ARBA00022723"/>
    </source>
</evidence>
<keyword evidence="5" id="KW-0109">Calcium transport</keyword>
<evidence type="ECO:0000256" key="17">
    <source>
        <dbReference type="SAM" id="Phobius"/>
    </source>
</evidence>
<dbReference type="RefSeq" id="WP_014020552.1">
    <property type="nucleotide sequence ID" value="NC_015914.1"/>
</dbReference>
<dbReference type="InterPro" id="IPR006408">
    <property type="entry name" value="P-type_ATPase_IIB"/>
</dbReference>
<dbReference type="PROSITE" id="PS00154">
    <property type="entry name" value="ATPASE_E1_E2"/>
    <property type="match status" value="1"/>
</dbReference>
<keyword evidence="5" id="KW-0813">Transport</keyword>
<feature type="domain" description="Cation-transporting P-type ATPase N-terminal" evidence="18">
    <location>
        <begin position="2"/>
        <end position="75"/>
    </location>
</feature>
<keyword evidence="12" id="KW-1278">Translocase</keyword>
<dbReference type="SUPFAM" id="SSF56784">
    <property type="entry name" value="HAD-like"/>
    <property type="match status" value="1"/>
</dbReference>
<accession>G0IW39</accession>
<evidence type="ECO:0000256" key="6">
    <source>
        <dbReference type="ARBA" id="ARBA00022692"/>
    </source>
</evidence>
<dbReference type="GO" id="GO:1990573">
    <property type="term" value="P:potassium ion import across plasma membrane"/>
    <property type="evidence" value="ECO:0007669"/>
    <property type="project" value="TreeGrafter"/>
</dbReference>
<dbReference type="SFLD" id="SFLDF00027">
    <property type="entry name" value="p-type_atpase"/>
    <property type="match status" value="1"/>
</dbReference>
<feature type="transmembrane region" description="Helical" evidence="17">
    <location>
        <begin position="268"/>
        <end position="294"/>
    </location>
</feature>
<keyword evidence="10" id="KW-0067">ATP-binding</keyword>
<evidence type="ECO:0000256" key="3">
    <source>
        <dbReference type="ARBA" id="ARBA00012790"/>
    </source>
</evidence>
<dbReference type="InterPro" id="IPR059000">
    <property type="entry name" value="ATPase_P-type_domA"/>
</dbReference>
<dbReference type="GO" id="GO:0005391">
    <property type="term" value="F:P-type sodium:potassium-exchanging transporter activity"/>
    <property type="evidence" value="ECO:0007669"/>
    <property type="project" value="TreeGrafter"/>
</dbReference>
<dbReference type="NCBIfam" id="TIGR01517">
    <property type="entry name" value="ATPase-IIB_Ca"/>
    <property type="match status" value="1"/>
</dbReference>
<dbReference type="InterPro" id="IPR008250">
    <property type="entry name" value="ATPase_P-typ_transduc_dom_A_sf"/>
</dbReference>
<evidence type="ECO:0000256" key="4">
    <source>
        <dbReference type="ARBA" id="ARBA00022475"/>
    </source>
</evidence>
<comment type="catalytic activity">
    <reaction evidence="15">
        <text>Ca(2+)(in) + ATP + H2O = Ca(2+)(out) + ADP + phosphate + H(+)</text>
        <dbReference type="Rhea" id="RHEA:18105"/>
        <dbReference type="ChEBI" id="CHEBI:15377"/>
        <dbReference type="ChEBI" id="CHEBI:15378"/>
        <dbReference type="ChEBI" id="CHEBI:29108"/>
        <dbReference type="ChEBI" id="CHEBI:30616"/>
        <dbReference type="ChEBI" id="CHEBI:43474"/>
        <dbReference type="ChEBI" id="CHEBI:456216"/>
        <dbReference type="EC" id="7.2.2.10"/>
    </reaction>
</comment>
<dbReference type="GO" id="GO:1902600">
    <property type="term" value="P:proton transmembrane transport"/>
    <property type="evidence" value="ECO:0007669"/>
    <property type="project" value="TreeGrafter"/>
</dbReference>
<dbReference type="SMART" id="SM00831">
    <property type="entry name" value="Cation_ATPase_N"/>
    <property type="match status" value="1"/>
</dbReference>
<dbReference type="InterPro" id="IPR050510">
    <property type="entry name" value="Cation_transp_ATPase_P-type"/>
</dbReference>
<dbReference type="GO" id="GO:0006883">
    <property type="term" value="P:intracellular sodium ion homeostasis"/>
    <property type="evidence" value="ECO:0007669"/>
    <property type="project" value="TreeGrafter"/>
</dbReference>
<dbReference type="InterPro" id="IPR004014">
    <property type="entry name" value="ATPase_P-typ_cation-transptr_N"/>
</dbReference>
<comment type="subcellular location">
    <subcellularLocation>
        <location evidence="1">Cell membrane</location>
        <topology evidence="1">Multi-pass membrane protein</topology>
    </subcellularLocation>
</comment>
<dbReference type="Gene3D" id="1.20.1110.10">
    <property type="entry name" value="Calcium-transporting ATPase, transmembrane domain"/>
    <property type="match status" value="2"/>
</dbReference>
<dbReference type="PRINTS" id="PR00120">
    <property type="entry name" value="HATPASE"/>
</dbReference>
<proteinExistence type="inferred from homology"/>
<dbReference type="GO" id="GO:0046872">
    <property type="term" value="F:metal ion binding"/>
    <property type="evidence" value="ECO:0007669"/>
    <property type="project" value="UniProtKB-KW"/>
</dbReference>
<evidence type="ECO:0000259" key="18">
    <source>
        <dbReference type="SMART" id="SM00831"/>
    </source>
</evidence>
<dbReference type="InterPro" id="IPR001757">
    <property type="entry name" value="P_typ_ATPase"/>
</dbReference>
<dbReference type="InterPro" id="IPR023299">
    <property type="entry name" value="ATPase_P-typ_cyto_dom_N"/>
</dbReference>
<dbReference type="EC" id="7.2.2.10" evidence="3"/>
<dbReference type="InterPro" id="IPR023298">
    <property type="entry name" value="ATPase_P-typ_TM_dom_sf"/>
</dbReference>
<dbReference type="SUPFAM" id="SSF81665">
    <property type="entry name" value="Calcium ATPase, transmembrane domain M"/>
    <property type="match status" value="1"/>
</dbReference>
<organism evidence="19 20">
    <name type="scientific">Cyclobacterium marinum (strain ATCC 25205 / DSM 745 / LMG 13164 / NCIMB 1802)</name>
    <name type="common">Flectobacillus marinus</name>
    <dbReference type="NCBI Taxonomy" id="880070"/>
    <lineage>
        <taxon>Bacteria</taxon>
        <taxon>Pseudomonadati</taxon>
        <taxon>Bacteroidota</taxon>
        <taxon>Cytophagia</taxon>
        <taxon>Cytophagales</taxon>
        <taxon>Cyclobacteriaceae</taxon>
        <taxon>Cyclobacterium</taxon>
    </lineage>
</organism>
<dbReference type="InterPro" id="IPR044492">
    <property type="entry name" value="P_typ_ATPase_HD_dom"/>
</dbReference>
<evidence type="ECO:0000256" key="5">
    <source>
        <dbReference type="ARBA" id="ARBA00022568"/>
    </source>
</evidence>
<dbReference type="GO" id="GO:0005388">
    <property type="term" value="F:P-type calcium transporter activity"/>
    <property type="evidence" value="ECO:0007669"/>
    <property type="project" value="UniProtKB-EC"/>
</dbReference>
<evidence type="ECO:0000256" key="13">
    <source>
        <dbReference type="ARBA" id="ARBA00022989"/>
    </source>
</evidence>
<dbReference type="FunFam" id="3.40.50.1000:FF:000028">
    <property type="entry name" value="Calcium-transporting P-type ATPase, putative"/>
    <property type="match status" value="1"/>
</dbReference>
<dbReference type="GO" id="GO:0016887">
    <property type="term" value="F:ATP hydrolysis activity"/>
    <property type="evidence" value="ECO:0007669"/>
    <property type="project" value="InterPro"/>
</dbReference>
<dbReference type="PANTHER" id="PTHR43294:SF21">
    <property type="entry name" value="CATION TRANSPORTING ATPASE"/>
    <property type="match status" value="1"/>
</dbReference>
<evidence type="ECO:0000256" key="1">
    <source>
        <dbReference type="ARBA" id="ARBA00004651"/>
    </source>
</evidence>
<dbReference type="Pfam" id="PF00690">
    <property type="entry name" value="Cation_ATPase_N"/>
    <property type="match status" value="1"/>
</dbReference>
<dbReference type="NCBIfam" id="TIGR01494">
    <property type="entry name" value="ATPase_P-type"/>
    <property type="match status" value="3"/>
</dbReference>
<feature type="transmembrane region" description="Helical" evidence="17">
    <location>
        <begin position="80"/>
        <end position="100"/>
    </location>
</feature>
<dbReference type="KEGG" id="cmr:Cycma_2520"/>
<keyword evidence="4" id="KW-1003">Cell membrane</keyword>
<keyword evidence="7" id="KW-0479">Metal-binding</keyword>
<keyword evidence="14 17" id="KW-0472">Membrane</keyword>
<dbReference type="GO" id="GO:0005886">
    <property type="term" value="C:plasma membrane"/>
    <property type="evidence" value="ECO:0007669"/>
    <property type="project" value="UniProtKB-SubCell"/>
</dbReference>
<dbReference type="Gene3D" id="3.40.50.1000">
    <property type="entry name" value="HAD superfamily/HAD-like"/>
    <property type="match status" value="1"/>
</dbReference>
<reference evidence="20" key="1">
    <citation type="submission" date="2011-07" db="EMBL/GenBank/DDBJ databases">
        <title>The complete genome of Cyclobacterium marinum DSM 745.</title>
        <authorList>
            <person name="Lucas S."/>
            <person name="Han J."/>
            <person name="Lapidus A."/>
            <person name="Bruce D."/>
            <person name="Goodwin L."/>
            <person name="Pitluck S."/>
            <person name="Peters L."/>
            <person name="Kyrpides N."/>
            <person name="Mavromatis K."/>
            <person name="Ivanova N."/>
            <person name="Ovchinnikova G."/>
            <person name="Chertkov O."/>
            <person name="Detter J.C."/>
            <person name="Tapia R."/>
            <person name="Han C."/>
            <person name="Land M."/>
            <person name="Hauser L."/>
            <person name="Markowitz V."/>
            <person name="Cheng J.-F."/>
            <person name="Hugenholtz P."/>
            <person name="Woyke T."/>
            <person name="Wu D."/>
            <person name="Tindall B."/>
            <person name="Schuetze A."/>
            <person name="Brambilla E."/>
            <person name="Klenk H.-P."/>
            <person name="Eisen J.A."/>
        </authorList>
    </citation>
    <scope>NUCLEOTIDE SEQUENCE [LARGE SCALE GENOMIC DNA]</scope>
    <source>
        <strain evidence="20">ATCC 25205 / DSM 745 / LMG 13164 / NCIMB 1802</strain>
    </source>
</reference>
<dbReference type="FunFam" id="2.70.150.10:FF:000016">
    <property type="entry name" value="Calcium-transporting P-type ATPase putative"/>
    <property type="match status" value="1"/>
</dbReference>
<feature type="transmembrane region" description="Helical" evidence="17">
    <location>
        <begin position="723"/>
        <end position="752"/>
    </location>
</feature>
<evidence type="ECO:0000313" key="19">
    <source>
        <dbReference type="EMBL" id="AEL26259.1"/>
    </source>
</evidence>